<evidence type="ECO:0000313" key="1">
    <source>
        <dbReference type="EMBL" id="SIT37512.1"/>
    </source>
</evidence>
<proteinExistence type="predicted"/>
<dbReference type="EMBL" id="CYGX02000012">
    <property type="protein sequence ID" value="SIT37512.1"/>
    <property type="molecule type" value="Genomic_DNA"/>
</dbReference>
<dbReference type="AlphaFoldDB" id="A0A1N7RS76"/>
<reference evidence="1 2" key="1">
    <citation type="submission" date="2016-12" db="EMBL/GenBank/DDBJ databases">
        <authorList>
            <person name="Song W.-J."/>
            <person name="Kurnit D.M."/>
        </authorList>
    </citation>
    <scope>NUCLEOTIDE SEQUENCE [LARGE SCALE GENOMIC DNA]</scope>
    <source>
        <strain evidence="1 2">STM7296</strain>
    </source>
</reference>
<evidence type="ECO:0000313" key="2">
    <source>
        <dbReference type="Proteomes" id="UP000187012"/>
    </source>
</evidence>
<gene>
    <name evidence="1" type="ORF">BN2475_120070</name>
</gene>
<dbReference type="Proteomes" id="UP000187012">
    <property type="component" value="Unassembled WGS sequence"/>
</dbReference>
<accession>A0A1N7RS76</accession>
<organism evidence="1 2">
    <name type="scientific">Paraburkholderia ribeironis</name>
    <dbReference type="NCBI Taxonomy" id="1247936"/>
    <lineage>
        <taxon>Bacteria</taxon>
        <taxon>Pseudomonadati</taxon>
        <taxon>Pseudomonadota</taxon>
        <taxon>Betaproteobacteria</taxon>
        <taxon>Burkholderiales</taxon>
        <taxon>Burkholderiaceae</taxon>
        <taxon>Paraburkholderia</taxon>
    </lineage>
</organism>
<protein>
    <submittedName>
        <fullName evidence="1">Uncharacterized protein</fullName>
    </submittedName>
</protein>
<sequence length="130" mass="14507">METCFCCYEVRGCRGPRALQALRPCAPSAAAAGLQVRVVYFSASPHRLPLIDPSDFAQRQFNVLQPPHNAVDELKRHVSQRALIRRDDANGKRIDIRIVALAFVDAVDRTALHAGAVLDVDAWRRDHISH</sequence>
<keyword evidence="2" id="KW-1185">Reference proteome</keyword>
<name>A0A1N7RS76_9BURK</name>